<feature type="compositionally biased region" description="Polar residues" evidence="2">
    <location>
        <begin position="1347"/>
        <end position="1358"/>
    </location>
</feature>
<feature type="compositionally biased region" description="Basic residues" evidence="2">
    <location>
        <begin position="1"/>
        <end position="10"/>
    </location>
</feature>
<name>A0A8S9Z1Q3_9TREM</name>
<accession>A0A8S9Z1Q3</accession>
<comment type="caution">
    <text evidence="4">The sequence shown here is derived from an EMBL/GenBank/DDBJ whole genome shotgun (WGS) entry which is preliminary data.</text>
</comment>
<protein>
    <recommendedName>
        <fullName evidence="3">Alfy-like armadillo-like repeat domain-containing protein</fullName>
    </recommendedName>
</protein>
<keyword evidence="1" id="KW-0853">WD repeat</keyword>
<proteinExistence type="predicted"/>
<feature type="region of interest" description="Disordered" evidence="2">
    <location>
        <begin position="960"/>
        <end position="994"/>
    </location>
</feature>
<dbReference type="EMBL" id="JTDE01002665">
    <property type="protein sequence ID" value="KAF7257057.1"/>
    <property type="molecule type" value="Genomic_DNA"/>
</dbReference>
<keyword evidence="5" id="KW-1185">Reference proteome</keyword>
<dbReference type="InterPro" id="IPR056252">
    <property type="entry name" value="Alfy-like_Arm-like"/>
</dbReference>
<dbReference type="Pfam" id="PF23295">
    <property type="entry name" value="Arm_4"/>
    <property type="match status" value="1"/>
</dbReference>
<reference evidence="4" key="1">
    <citation type="submission" date="2019-07" db="EMBL/GenBank/DDBJ databases">
        <title>Annotation for the trematode Paragonimus miyazaki's.</title>
        <authorList>
            <person name="Choi Y.-J."/>
        </authorList>
    </citation>
    <scope>NUCLEOTIDE SEQUENCE</scope>
    <source>
        <strain evidence="4">Japan</strain>
    </source>
</reference>
<evidence type="ECO:0000259" key="3">
    <source>
        <dbReference type="Pfam" id="PF23295"/>
    </source>
</evidence>
<feature type="region of interest" description="Disordered" evidence="2">
    <location>
        <begin position="1"/>
        <end position="20"/>
    </location>
</feature>
<sequence length="2157" mass="239528">MSMNFVRRRSANPNNREPHMNASHECAHLRRLFSQYKQIQDVNEQNQMFYELLPLFYGVLSDCRPVEFFEKFPDVHSFCSRATQLLVKEIKLRAANQTSEEGSKKIVEYLEPLQFDEYCLSFNDDYRITSPLNVENRGWNLLSCLNLLSTGHMSLIECMIAASLPSTLVKCMYIFLDLPAPSSPSKVHVFQSTFKQLLQRLSMYPIAAEELARKDALCHLFNASSDWCPSHNVIWRITTASILSTIAQNGLTPSVVKYLHDSKCISECLKNVSQGRLAPMEIFHSFVAVLHVLRESASVSHVLLDDFRIHNGYMTTTELILKLEQQSNSTEVVYQAIQTVVSLIERLVVCGTVELRPKPGAGEQIHALPGFRVPMPKTGAKKSVRNLYAFDVLQSIFLSASTKDLCLTLLDTIRTIYLQDLSNYFILEPQNTLVLFTKKIYQKPVEVQESFFNMLEVLVRHLNYVPMKEISSIVVLLKTCNFNVCMSVTLRHLIRLLEEYKVFREVYQDVGLLELSVELLVRFASFSGELSEVKSDQSNTISSLSRTPSTLQVVSEIGQLLMDLLRLCVTANVANTDLCLRLGLSDCLTNQLLSARSRPNSAKWRHWALTILEELTLTSGGEELMPVLLIKLHSAFVELKIEILRSFCRILRESHRCRVVFRKMNGFVYVLQELVSLERCLSCCVAQSNGADRMLSDETGPNRQSTRSEFLANLSYGHIFKLVRTIFATLGIAMKFEPANAHYFATEIQYSNLTNAIVSLGSFDGMLTEEPLPASVETTVRSTKFQRRDSRGSVGGGDGVDVVASGQDLFYTLFHNLSEAERVLLSTVQPNTAPQLLTIHLLLDSTAKPVESALSTSTFIVPRCLIEICVLARYLYDLAVDAYDRVEHSPFYTQTCLLDVIGDLLRLERNQQIMCVNAMPKELLTLFRDQLAVESTHLHDRVQALFECLAIQSLSPSDLRRSLHSSGSQEKRSIDPANDSLPTSTEKRLDNSGCSQLAQTNSPIIVHPGAIISLLRLVAQLGQHSKGTPELLLDLQFVILYGRYEQHLVVSRRSMPSFVGYFSSWLTESNPPLDSLTLEFLRISRPLSCCSADLVQPTDQPCADPLAEVVRAVKNARSRYGGPLPLSQIKCIIATASPISTQMVCPNLPDSQMTVYRPLVLGGEQTNAIMGYTVVPPFVEFDMRPEGFGCLFLPSIAPQGPSSVANLSGAAEPSSLDSAAGGVGFGERAFPPPHGLTFSTWVSVIQFDKLRSISTNSLVSTSTTSPESTPRSPLSCAPQPQAVHLLTIVRGIQSVNDQLICLRIYIHPETRVLVVSTQERVAQQDQVCDLDTVCGPISDVDADSHPPTHSSEPSNDTVTTSSCAMFPCGLPDSADPNSWPLGVWRHLTVVFSRAGMIKSSSCSVYLDGKLIGVRRLSYLGSSAASSGFLGRQTMPSSVCAFIGTPATDRRPSSLVWRQGPCHLIEEPLHSNRVAYLTRLGPNYVGSFQSSPPISAYPSTPSEDHCYPLFGEEKLVFGIYASALTTMTLSRIRKVYSFADAKAIAKQFYIAPKENATPIRVLHNSAAHLHGPARPLGAVLVGYQGVRAFTPSPITCQLHCVGGGPGGVRVGLALVAMAVDVEALYAATKAACVLIQCSLAAADEMRATRGYEMLAMLLRKKRSLLTTRILDSILSLTLSINSWVSLPEIQSPIDHPAFEDLLCDLDLWRIERHKPELTEQATIERVGRQHEPNTLKEATVIVIENDYRLVANLLNHLVELLAVPSNQRRRSSVLPPGTPGDSRWSSLANQLLHPIWTVVFDRIIFLLMNAHSPTQTWTLLPAPSTRLTPSSRPADSVTVVSGRSALLEAAMLFVHTYFSHSVSRRGLLQIGQLMAWTLPGVNVDEAGMSFERQSIANELNTTELVERQQRLIRLRNSCFEMLLKLISDSPNINKKLCNEIITVLGFDWLYLFLRPCVHSSTVVLAFHLLLLIILNPGYYVSSAHPLYDWSNRFRPVPTNKPQLSAKSNQDVTGGVGSQDIASPFGLDTDGLSAFRIGLPAGRWLWGCELLLKRRLGLLLDNTGRHFRHASQQAITAAREFHLDSCQQPGFVVLKALLPHHSHVPQLYYLLTALLLQIPVRHIPVDFQVSLIILGFDGLFAKKADWKVCLNATVAIKCE</sequence>
<evidence type="ECO:0000256" key="2">
    <source>
        <dbReference type="SAM" id="MobiDB-lite"/>
    </source>
</evidence>
<evidence type="ECO:0000313" key="5">
    <source>
        <dbReference type="Proteomes" id="UP000822476"/>
    </source>
</evidence>
<dbReference type="Proteomes" id="UP000822476">
    <property type="component" value="Unassembled WGS sequence"/>
</dbReference>
<organism evidence="4 5">
    <name type="scientific">Paragonimus skrjabini miyazakii</name>
    <dbReference type="NCBI Taxonomy" id="59628"/>
    <lineage>
        <taxon>Eukaryota</taxon>
        <taxon>Metazoa</taxon>
        <taxon>Spiralia</taxon>
        <taxon>Lophotrochozoa</taxon>
        <taxon>Platyhelminthes</taxon>
        <taxon>Trematoda</taxon>
        <taxon>Digenea</taxon>
        <taxon>Plagiorchiida</taxon>
        <taxon>Troglotremata</taxon>
        <taxon>Troglotrematidae</taxon>
        <taxon>Paragonimus</taxon>
    </lineage>
</organism>
<gene>
    <name evidence="4" type="ORF">EG68_05404</name>
</gene>
<evidence type="ECO:0000256" key="1">
    <source>
        <dbReference type="ARBA" id="ARBA00022574"/>
    </source>
</evidence>
<dbReference type="PANTHER" id="PTHR46108:SF4">
    <property type="entry name" value="BLUE CHEESE"/>
    <property type="match status" value="1"/>
</dbReference>
<evidence type="ECO:0000313" key="4">
    <source>
        <dbReference type="EMBL" id="KAF7257057.1"/>
    </source>
</evidence>
<feature type="domain" description="Alfy-like armadillo-like repeat" evidence="3">
    <location>
        <begin position="640"/>
        <end position="762"/>
    </location>
</feature>
<dbReference type="OrthoDB" id="10018316at2759"/>
<dbReference type="PANTHER" id="PTHR46108">
    <property type="entry name" value="BLUE CHEESE"/>
    <property type="match status" value="1"/>
</dbReference>
<dbReference type="InterPro" id="IPR051944">
    <property type="entry name" value="BEACH_domain_protein"/>
</dbReference>
<feature type="region of interest" description="Disordered" evidence="2">
    <location>
        <begin position="1339"/>
        <end position="1358"/>
    </location>
</feature>